<gene>
    <name evidence="2" type="ORF">HHL10_19220</name>
</gene>
<evidence type="ECO:0000313" key="3">
    <source>
        <dbReference type="Proteomes" id="UP000574067"/>
    </source>
</evidence>
<dbReference type="RefSeq" id="WP_169162015.1">
    <property type="nucleotide sequence ID" value="NZ_JABBFW010000015.1"/>
</dbReference>
<dbReference type="AlphaFoldDB" id="A0A848FFL6"/>
<keyword evidence="1" id="KW-0732">Signal</keyword>
<proteinExistence type="predicted"/>
<comment type="caution">
    <text evidence="2">The sequence shown here is derived from an EMBL/GenBank/DDBJ whole genome shotgun (WGS) entry which is preliminary data.</text>
</comment>
<evidence type="ECO:0000313" key="2">
    <source>
        <dbReference type="EMBL" id="NML17109.1"/>
    </source>
</evidence>
<feature type="signal peptide" evidence="1">
    <location>
        <begin position="1"/>
        <end position="25"/>
    </location>
</feature>
<dbReference type="InterPro" id="IPR022224">
    <property type="entry name" value="DUF3750"/>
</dbReference>
<dbReference type="EMBL" id="JABBFW010000015">
    <property type="protein sequence ID" value="NML17109.1"/>
    <property type="molecule type" value="Genomic_DNA"/>
</dbReference>
<keyword evidence="3" id="KW-1185">Reference proteome</keyword>
<accession>A0A848FFL6</accession>
<feature type="chain" id="PRO_5032797027" evidence="1">
    <location>
        <begin position="26"/>
        <end position="260"/>
    </location>
</feature>
<dbReference type="Pfam" id="PF12570">
    <property type="entry name" value="DUF3750"/>
    <property type="match status" value="1"/>
</dbReference>
<dbReference type="Proteomes" id="UP000574067">
    <property type="component" value="Unassembled WGS sequence"/>
</dbReference>
<evidence type="ECO:0000256" key="1">
    <source>
        <dbReference type="SAM" id="SignalP"/>
    </source>
</evidence>
<reference evidence="2 3" key="1">
    <citation type="submission" date="2020-04" db="EMBL/GenBank/DDBJ databases">
        <title>Azohydromonas sp. isolated from soil.</title>
        <authorList>
            <person name="Dahal R.H."/>
        </authorList>
    </citation>
    <scope>NUCLEOTIDE SEQUENCE [LARGE SCALE GENOMIC DNA]</scope>
    <source>
        <strain evidence="2 3">G-1-1-14</strain>
    </source>
</reference>
<sequence>MPRRLALLSKLSLAVLVAWPAAASADWRTASREPVGLAPDPAQVREAMVQVYGARTVGTKGWFGVHTWVAVKPTAAPAWTVYEVVGWRLRWTDNVVVRREGAPDARWFGSEPELYAEKRGAGVDQLIQRIDAAVRSYPYAGEYRVWPGPNSNTFTAWISRAVPELELDLPATAIGKDYLGSALWGTAPSGHGFQLSLGGLFGVAASLVDGVEFNLLGLNFGLSPNGLKLPLVGRIGSYRPEPAPGVAQAAPGLLGGPDAM</sequence>
<name>A0A848FFL6_9BURK</name>
<protein>
    <submittedName>
        <fullName evidence="2">DUF3750 domain-containing protein</fullName>
    </submittedName>
</protein>
<organism evidence="2 3">
    <name type="scientific">Azohydromonas caseinilytica</name>
    <dbReference type="NCBI Taxonomy" id="2728836"/>
    <lineage>
        <taxon>Bacteria</taxon>
        <taxon>Pseudomonadati</taxon>
        <taxon>Pseudomonadota</taxon>
        <taxon>Betaproteobacteria</taxon>
        <taxon>Burkholderiales</taxon>
        <taxon>Sphaerotilaceae</taxon>
        <taxon>Azohydromonas</taxon>
    </lineage>
</organism>